<dbReference type="OrthoDB" id="4062651at2759"/>
<keyword evidence="1" id="KW-1133">Transmembrane helix</keyword>
<organism evidence="3 4">
    <name type="scientific">Periconia digitata</name>
    <dbReference type="NCBI Taxonomy" id="1303443"/>
    <lineage>
        <taxon>Eukaryota</taxon>
        <taxon>Fungi</taxon>
        <taxon>Dikarya</taxon>
        <taxon>Ascomycota</taxon>
        <taxon>Pezizomycotina</taxon>
        <taxon>Dothideomycetes</taxon>
        <taxon>Pleosporomycetidae</taxon>
        <taxon>Pleosporales</taxon>
        <taxon>Massarineae</taxon>
        <taxon>Periconiaceae</taxon>
        <taxon>Periconia</taxon>
    </lineage>
</organism>
<dbReference type="InterPro" id="IPR011009">
    <property type="entry name" value="Kinase-like_dom_sf"/>
</dbReference>
<name>A0A9W4XWG8_9PLEO</name>
<dbReference type="Gene3D" id="1.10.510.10">
    <property type="entry name" value="Transferase(Phosphotransferase) domain 1"/>
    <property type="match status" value="1"/>
</dbReference>
<evidence type="ECO:0000313" key="4">
    <source>
        <dbReference type="Proteomes" id="UP001152607"/>
    </source>
</evidence>
<reference evidence="3" key="1">
    <citation type="submission" date="2023-01" db="EMBL/GenBank/DDBJ databases">
        <authorList>
            <person name="Van Ghelder C."/>
            <person name="Rancurel C."/>
        </authorList>
    </citation>
    <scope>NUCLEOTIDE SEQUENCE</scope>
    <source>
        <strain evidence="3">CNCM I-4278</strain>
    </source>
</reference>
<dbReference type="Proteomes" id="UP001152607">
    <property type="component" value="Unassembled WGS sequence"/>
</dbReference>
<dbReference type="CDD" id="cd00180">
    <property type="entry name" value="PKc"/>
    <property type="match status" value="1"/>
</dbReference>
<dbReference type="SUPFAM" id="SSF56112">
    <property type="entry name" value="Protein kinase-like (PK-like)"/>
    <property type="match status" value="1"/>
</dbReference>
<protein>
    <recommendedName>
        <fullName evidence="2">Protein kinase domain-containing protein</fullName>
    </recommendedName>
</protein>
<dbReference type="GO" id="GO:0005634">
    <property type="term" value="C:nucleus"/>
    <property type="evidence" value="ECO:0007669"/>
    <property type="project" value="TreeGrafter"/>
</dbReference>
<dbReference type="GO" id="GO:0005737">
    <property type="term" value="C:cytoplasm"/>
    <property type="evidence" value="ECO:0007669"/>
    <property type="project" value="TreeGrafter"/>
</dbReference>
<dbReference type="Gene3D" id="3.30.200.20">
    <property type="entry name" value="Phosphorylase Kinase, domain 1"/>
    <property type="match status" value="1"/>
</dbReference>
<dbReference type="SMART" id="SM00220">
    <property type="entry name" value="S_TKc"/>
    <property type="match status" value="1"/>
</dbReference>
<dbReference type="Gene3D" id="3.40.50.300">
    <property type="entry name" value="P-loop containing nucleotide triphosphate hydrolases"/>
    <property type="match status" value="1"/>
</dbReference>
<evidence type="ECO:0000313" key="3">
    <source>
        <dbReference type="EMBL" id="CAI6340836.1"/>
    </source>
</evidence>
<keyword evidence="1" id="KW-0472">Membrane</keyword>
<gene>
    <name evidence="3" type="ORF">PDIGIT_LOCUS14021</name>
</gene>
<comment type="caution">
    <text evidence="3">The sequence shown here is derived from an EMBL/GenBank/DDBJ whole genome shotgun (WGS) entry which is preliminary data.</text>
</comment>
<sequence length="1418" mass="164110">MSQRARHIEVKDKLLGEIETRKQANNLPVRGGFISRGFLNDVLTSSAIRELLQEDYPGTALDDAKFELLHKAISTNLKKTYALLLLLDAGHHILDLYDYRSNALSDENLFDSPSIYSGVSPRFGFPRDEEYISKELSESLIKQQWVVPPPLTNAIHQRFPVEDFRFPFDEQPQHFKSGAYGIICRVKISHGQLEFPEDFDQKTPLAMKTVWKEGSSRMSHKRLMNEVNTLRARKHRNIMSLIASFTAGDFQAQNEKERSECIYLIMPLAEGNLQDWIEYESIDLLDNHSRGEYISNLMLDIASGVAFVHSKDKESRIGFHHDIKPSNIVRYREYDAEVWKLCDFGGANLKDLRIEETNTSFQMATHRYAPLEYYDEKKRGRPADVWSLGCVLLELVTIWKYGWGQNGYTELKRHIDGDLNDSSGISAGSKDVTIEEGRKHANYCDNKSKIDQWIQRLGNDNNDTKRFGEVLDLLQELLQERPEHRILAWEVEIELFIIMRRSEPSQPWDSVIQRLEQIAQPSNQHSNAIMPRHNPLLRARKKNRPINFLAVIERKDWSDKYPGSTDEARRQSNEIVKWYSNLELQGNSEESYGRHTENAWIETEFSKASCIGLYGVYGVGKSHLAFHYAHQFNITTEIQAKKHTFWINAESMRTVETSYEDIASNIPLDRRFSNRMELFEDVKGWFENRNTGPWIIVVDGLNSTEMESDIMKLLPGTSHGQVLVTARTRETMSTICKGACLEIKPPALDASYNIFQYYLEPAYNDEDLEGTSELLETLWLPLVVKMAATYMNKKRKPIRSMRQDLEVYRFQQIAEFSHSERVNFMEYFLQPLTQQEKHSPEVKLLCFLACLSKERIGLKLVQANYEPDEHPSLDGNLSSLVNGAFIEKFNEDSFRMQNFVQEAVIAWIREKQTEQGLFELLSAVLGTIYVRYKEKKRAHDLDSTAISRHGLSYGLKLPFMEHFARFMEFKRTAKREKLLEFKFHERAIECIESFSHVFVDEGRLNEAIEVLEFALEYAELPHRSERTSAMSEEKTSSVIPNSNHLQEKLVQFKTEKTLAEAYSRRGEGEDYRRARMLLKGQLRYLEEIDRNNLATGRVKCKKMIWNLQIDLVDFYWKFGRLAKARKQLRSLHFLEVKVGQESIAFGSPGELRIFKNANESERKKIQYMSIRYLQFQGLLLAATGRAYAASKWPLLYWQANHKLAAARRKLARAAETLKQWLPDEEAYLMDIENSISDVDLELGTMPGSPHMEKCLSHAERVLERHVTILRRSSSEYRAWKAERKLAEVRIHRGSGNVQNIVSSLESIMTAYQTRPASYSTETSNCARILAIAYEKQGQHDQARKLREEHGLLPTDEREKPSRGFIPDDVFLMFISLLLFLNIIIAICLGVTAAVTFQVFLISLLLFRFPHHGNKLMSL</sequence>
<proteinExistence type="predicted"/>
<dbReference type="PANTHER" id="PTHR44167">
    <property type="entry name" value="OVARIAN-SPECIFIC SERINE/THREONINE-PROTEIN KINASE LOK-RELATED"/>
    <property type="match status" value="1"/>
</dbReference>
<dbReference type="GO" id="GO:0044773">
    <property type="term" value="P:mitotic DNA damage checkpoint signaling"/>
    <property type="evidence" value="ECO:0007669"/>
    <property type="project" value="TreeGrafter"/>
</dbReference>
<dbReference type="InterPro" id="IPR027417">
    <property type="entry name" value="P-loop_NTPase"/>
</dbReference>
<keyword evidence="1" id="KW-0812">Transmembrane</keyword>
<dbReference type="InterPro" id="IPR000719">
    <property type="entry name" value="Prot_kinase_dom"/>
</dbReference>
<dbReference type="GO" id="GO:0004674">
    <property type="term" value="F:protein serine/threonine kinase activity"/>
    <property type="evidence" value="ECO:0007669"/>
    <property type="project" value="TreeGrafter"/>
</dbReference>
<feature type="domain" description="Protein kinase" evidence="2">
    <location>
        <begin position="169"/>
        <end position="497"/>
    </location>
</feature>
<accession>A0A9W4XWG8</accession>
<dbReference type="EMBL" id="CAOQHR010000011">
    <property type="protein sequence ID" value="CAI6340836.1"/>
    <property type="molecule type" value="Genomic_DNA"/>
</dbReference>
<dbReference type="PROSITE" id="PS50011">
    <property type="entry name" value="PROTEIN_KINASE_DOM"/>
    <property type="match status" value="1"/>
</dbReference>
<feature type="transmembrane region" description="Helical" evidence="1">
    <location>
        <begin position="1373"/>
        <end position="1406"/>
    </location>
</feature>
<dbReference type="Pfam" id="PF00069">
    <property type="entry name" value="Pkinase"/>
    <property type="match status" value="1"/>
</dbReference>
<evidence type="ECO:0000256" key="1">
    <source>
        <dbReference type="SAM" id="Phobius"/>
    </source>
</evidence>
<dbReference type="GO" id="GO:0005524">
    <property type="term" value="F:ATP binding"/>
    <property type="evidence" value="ECO:0007669"/>
    <property type="project" value="InterPro"/>
</dbReference>
<dbReference type="PANTHER" id="PTHR44167:SF18">
    <property type="entry name" value="PROTEIN KINASE DOMAIN-CONTAINING PROTEIN"/>
    <property type="match status" value="1"/>
</dbReference>
<evidence type="ECO:0000259" key="2">
    <source>
        <dbReference type="PROSITE" id="PS50011"/>
    </source>
</evidence>
<dbReference type="SUPFAM" id="SSF52540">
    <property type="entry name" value="P-loop containing nucleoside triphosphate hydrolases"/>
    <property type="match status" value="1"/>
</dbReference>
<keyword evidence="4" id="KW-1185">Reference proteome</keyword>